<dbReference type="RefSeq" id="WP_317627230.1">
    <property type="nucleotide sequence ID" value="NZ_JANFFA010000005.1"/>
</dbReference>
<name>A0AAJ1U9U6_9RHOB</name>
<evidence type="ECO:0000313" key="8">
    <source>
        <dbReference type="Proteomes" id="UP001227162"/>
    </source>
</evidence>
<keyword evidence="4" id="KW-0175">Coiled coil</keyword>
<evidence type="ECO:0000256" key="3">
    <source>
        <dbReference type="ARBA" id="ARBA00022553"/>
    </source>
</evidence>
<feature type="coiled-coil region" evidence="4">
    <location>
        <begin position="215"/>
        <end position="242"/>
    </location>
</feature>
<keyword evidence="7" id="KW-0418">Kinase</keyword>
<feature type="transmembrane region" description="Helical" evidence="5">
    <location>
        <begin position="154"/>
        <end position="177"/>
    </location>
</feature>
<reference evidence="7" key="1">
    <citation type="submission" date="2022-07" db="EMBL/GenBank/DDBJ databases">
        <authorList>
            <person name="Otstavnykh N."/>
            <person name="Isaeva M."/>
            <person name="Bystritskaya E."/>
        </authorList>
    </citation>
    <scope>NUCLEOTIDE SEQUENCE</scope>
    <source>
        <strain evidence="7">10Alg 79</strain>
    </source>
</reference>
<dbReference type="InterPro" id="IPR005467">
    <property type="entry name" value="His_kinase_dom"/>
</dbReference>
<evidence type="ECO:0000256" key="2">
    <source>
        <dbReference type="ARBA" id="ARBA00012438"/>
    </source>
</evidence>
<dbReference type="SUPFAM" id="SSF55874">
    <property type="entry name" value="ATPase domain of HSP90 chaperone/DNA topoisomerase II/histidine kinase"/>
    <property type="match status" value="1"/>
</dbReference>
<accession>A0AAJ1U9U6</accession>
<dbReference type="SUPFAM" id="SSF47384">
    <property type="entry name" value="Homodimeric domain of signal transducing histidine kinase"/>
    <property type="match status" value="1"/>
</dbReference>
<dbReference type="PROSITE" id="PS50109">
    <property type="entry name" value="HIS_KIN"/>
    <property type="match status" value="1"/>
</dbReference>
<gene>
    <name evidence="7" type="ORF">NOI20_15935</name>
</gene>
<dbReference type="EC" id="2.7.13.3" evidence="2"/>
<proteinExistence type="predicted"/>
<dbReference type="InterPro" id="IPR004358">
    <property type="entry name" value="Sig_transdc_His_kin-like_C"/>
</dbReference>
<dbReference type="CDD" id="cd00075">
    <property type="entry name" value="HATPase"/>
    <property type="match status" value="1"/>
</dbReference>
<feature type="domain" description="Histidine kinase" evidence="6">
    <location>
        <begin position="248"/>
        <end position="458"/>
    </location>
</feature>
<dbReference type="Proteomes" id="UP001227162">
    <property type="component" value="Unassembled WGS sequence"/>
</dbReference>
<comment type="caution">
    <text evidence="7">The sequence shown here is derived from an EMBL/GenBank/DDBJ whole genome shotgun (WGS) entry which is preliminary data.</text>
</comment>
<keyword evidence="5" id="KW-0472">Membrane</keyword>
<evidence type="ECO:0000259" key="6">
    <source>
        <dbReference type="PROSITE" id="PS50109"/>
    </source>
</evidence>
<sequence>MLNSLSGRFLILTTVFVMLAEILIFVPSVARFREDYLLSRLERAQIAALALLADDMIDPSLEEELLRTAGVFNVVLRRDEARQLMLSSPLPHPIDATFDLRDGRALPLIRDAMARLFDFEPKVIRVIGNPVGEAGLLIEVTLETEPLRAAMIDYGLRILLLSAVISVITALLLFLAVRRLLVRPIKHVVGQMQRYAANPEDSRRIITPSAGVTEIRQAEEALQSLETELTQALRQKERLAQLGSAVAKISHDLRNILTSAQLFTDRIEASEDPGVQRLAPRLVNSITRAVNLCETTLTYGKAEEPAPRMVPVRLVDVLGDVLAAERLAIGDAEVSLSEDVPEQTLLHADPEQLHRVLSNLVRNARQAIIARGEAGEIAISCRDEGADWAIRVSDTGPGLPPRAREYLFQPFQGGTRKGGAGLGLAISAELVRGHGGMLILEHSDETGTTFVIRLPREVGEAGRTGAVVEKAETLPEKT</sequence>
<dbReference type="AlphaFoldDB" id="A0AAJ1U9U6"/>
<dbReference type="PANTHER" id="PTHR43065:SF42">
    <property type="entry name" value="TWO-COMPONENT SENSOR PPRA"/>
    <property type="match status" value="1"/>
</dbReference>
<evidence type="ECO:0000256" key="5">
    <source>
        <dbReference type="SAM" id="Phobius"/>
    </source>
</evidence>
<dbReference type="Gene3D" id="3.30.565.10">
    <property type="entry name" value="Histidine kinase-like ATPase, C-terminal domain"/>
    <property type="match status" value="1"/>
</dbReference>
<comment type="catalytic activity">
    <reaction evidence="1">
        <text>ATP + protein L-histidine = ADP + protein N-phospho-L-histidine.</text>
        <dbReference type="EC" id="2.7.13.3"/>
    </reaction>
</comment>
<dbReference type="Gene3D" id="1.10.287.130">
    <property type="match status" value="1"/>
</dbReference>
<evidence type="ECO:0000256" key="4">
    <source>
        <dbReference type="SAM" id="Coils"/>
    </source>
</evidence>
<organism evidence="7 8">
    <name type="scientific">Rhodalgimonas zhirmunskyi</name>
    <dbReference type="NCBI Taxonomy" id="2964767"/>
    <lineage>
        <taxon>Bacteria</taxon>
        <taxon>Pseudomonadati</taxon>
        <taxon>Pseudomonadota</taxon>
        <taxon>Alphaproteobacteria</taxon>
        <taxon>Rhodobacterales</taxon>
        <taxon>Roseobacteraceae</taxon>
        <taxon>Rhodalgimonas</taxon>
    </lineage>
</organism>
<keyword evidence="5" id="KW-0812">Transmembrane</keyword>
<keyword evidence="3" id="KW-0597">Phosphoprotein</keyword>
<dbReference type="InterPro" id="IPR036890">
    <property type="entry name" value="HATPase_C_sf"/>
</dbReference>
<dbReference type="InterPro" id="IPR003594">
    <property type="entry name" value="HATPase_dom"/>
</dbReference>
<keyword evidence="7" id="KW-0808">Transferase</keyword>
<dbReference type="InterPro" id="IPR003661">
    <property type="entry name" value="HisK_dim/P_dom"/>
</dbReference>
<dbReference type="SMART" id="SM00388">
    <property type="entry name" value="HisKA"/>
    <property type="match status" value="1"/>
</dbReference>
<dbReference type="Pfam" id="PF00512">
    <property type="entry name" value="HisKA"/>
    <property type="match status" value="1"/>
</dbReference>
<reference evidence="7" key="2">
    <citation type="submission" date="2023-04" db="EMBL/GenBank/DDBJ databases">
        <title>'Rhodoalgimonas zhirmunskyi' gen. nov., isolated from a red alga.</title>
        <authorList>
            <person name="Nedashkovskaya O.I."/>
            <person name="Otstavnykh N.Y."/>
            <person name="Bystritskaya E.P."/>
            <person name="Balabanova L.A."/>
            <person name="Isaeva M.P."/>
        </authorList>
    </citation>
    <scope>NUCLEOTIDE SEQUENCE</scope>
    <source>
        <strain evidence="7">10Alg 79</strain>
    </source>
</reference>
<protein>
    <recommendedName>
        <fullName evidence="2">histidine kinase</fullName>
        <ecNumber evidence="2">2.7.13.3</ecNumber>
    </recommendedName>
</protein>
<evidence type="ECO:0000256" key="1">
    <source>
        <dbReference type="ARBA" id="ARBA00000085"/>
    </source>
</evidence>
<dbReference type="EMBL" id="JANFFA010000005">
    <property type="protein sequence ID" value="MDQ2095609.1"/>
    <property type="molecule type" value="Genomic_DNA"/>
</dbReference>
<dbReference type="Pfam" id="PF02518">
    <property type="entry name" value="HATPase_c"/>
    <property type="match status" value="1"/>
</dbReference>
<dbReference type="PANTHER" id="PTHR43065">
    <property type="entry name" value="SENSOR HISTIDINE KINASE"/>
    <property type="match status" value="1"/>
</dbReference>
<keyword evidence="8" id="KW-1185">Reference proteome</keyword>
<dbReference type="PRINTS" id="PR00344">
    <property type="entry name" value="BCTRLSENSOR"/>
</dbReference>
<feature type="transmembrane region" description="Helical" evidence="5">
    <location>
        <begin position="9"/>
        <end position="30"/>
    </location>
</feature>
<dbReference type="InterPro" id="IPR036097">
    <property type="entry name" value="HisK_dim/P_sf"/>
</dbReference>
<dbReference type="GO" id="GO:0000155">
    <property type="term" value="F:phosphorelay sensor kinase activity"/>
    <property type="evidence" value="ECO:0007669"/>
    <property type="project" value="InterPro"/>
</dbReference>
<evidence type="ECO:0000313" key="7">
    <source>
        <dbReference type="EMBL" id="MDQ2095609.1"/>
    </source>
</evidence>
<keyword evidence="5" id="KW-1133">Transmembrane helix</keyword>
<dbReference type="SMART" id="SM00387">
    <property type="entry name" value="HATPase_c"/>
    <property type="match status" value="1"/>
</dbReference>